<dbReference type="SMART" id="SM00231">
    <property type="entry name" value="FA58C"/>
    <property type="match status" value="1"/>
</dbReference>
<reference evidence="2 3" key="1">
    <citation type="journal article" date="2007" name="Science">
        <title>Sea anemone genome reveals ancestral eumetazoan gene repertoire and genomic organization.</title>
        <authorList>
            <person name="Putnam N.H."/>
            <person name="Srivastava M."/>
            <person name="Hellsten U."/>
            <person name="Dirks B."/>
            <person name="Chapman J."/>
            <person name="Salamov A."/>
            <person name="Terry A."/>
            <person name="Shapiro H."/>
            <person name="Lindquist E."/>
            <person name="Kapitonov V.V."/>
            <person name="Jurka J."/>
            <person name="Genikhovich G."/>
            <person name="Grigoriev I.V."/>
            <person name="Lucas S.M."/>
            <person name="Steele R.E."/>
            <person name="Finnerty J.R."/>
            <person name="Technau U."/>
            <person name="Martindale M.Q."/>
            <person name="Rokhsar D.S."/>
        </authorList>
    </citation>
    <scope>NUCLEOTIDE SEQUENCE [LARGE SCALE GENOMIC DNA]</scope>
    <source>
        <strain evidence="3">CH2 X CH6</strain>
    </source>
</reference>
<dbReference type="HOGENOM" id="CLU_030066_1_2_1"/>
<proteinExistence type="predicted"/>
<dbReference type="EMBL" id="DS469607">
    <property type="protein sequence ID" value="EDO39419.1"/>
    <property type="molecule type" value="Genomic_DNA"/>
</dbReference>
<dbReference type="Gene3D" id="2.60.120.260">
    <property type="entry name" value="Galactose-binding domain-like"/>
    <property type="match status" value="1"/>
</dbReference>
<dbReference type="FunFam" id="2.60.120.260:FF:000016">
    <property type="entry name" value="Contactin-associated protein-like 4 isoform 1"/>
    <property type="match status" value="1"/>
</dbReference>
<dbReference type="OMA" id="NIYFRSH"/>
<feature type="domain" description="F5/8 type C" evidence="1">
    <location>
        <begin position="1"/>
        <end position="143"/>
    </location>
</feature>
<organism evidence="2 3">
    <name type="scientific">Nematostella vectensis</name>
    <name type="common">Starlet sea anemone</name>
    <dbReference type="NCBI Taxonomy" id="45351"/>
    <lineage>
        <taxon>Eukaryota</taxon>
        <taxon>Metazoa</taxon>
        <taxon>Cnidaria</taxon>
        <taxon>Anthozoa</taxon>
        <taxon>Hexacorallia</taxon>
        <taxon>Actiniaria</taxon>
        <taxon>Edwardsiidae</taxon>
        <taxon>Nematostella</taxon>
    </lineage>
</organism>
<sequence length="144" mass="16289">IPDARMTASSYWDFAHAPWNGRLYNVYVSDSVNRGMWTAGHTSVGQYLQVDIGRLAGVTKVATQGRPWQDTQFVTSYKIGYSTDLINWAIYREGGIEKVFPGNTDASSTVFNYFTAPFPARGVRFIAQSWYRYISMRVEIYGCG</sequence>
<feature type="non-terminal residue" evidence="2">
    <location>
        <position position="144"/>
    </location>
</feature>
<dbReference type="InterPro" id="IPR000421">
    <property type="entry name" value="FA58C"/>
</dbReference>
<gene>
    <name evidence="2" type="ORF">NEMVEDRAFT_v1g110586</name>
</gene>
<dbReference type="PROSITE" id="PS50022">
    <property type="entry name" value="FA58C_3"/>
    <property type="match status" value="1"/>
</dbReference>
<name>A7SA28_NEMVE</name>
<dbReference type="CDD" id="cd00057">
    <property type="entry name" value="FA58C"/>
    <property type="match status" value="1"/>
</dbReference>
<keyword evidence="3" id="KW-1185">Reference proteome</keyword>
<evidence type="ECO:0000259" key="1">
    <source>
        <dbReference type="PROSITE" id="PS50022"/>
    </source>
</evidence>
<dbReference type="PANTHER" id="PTHR24543:SF291">
    <property type="entry name" value="SMOKE ALARM, ISOFORM D"/>
    <property type="match status" value="1"/>
</dbReference>
<dbReference type="SUPFAM" id="SSF49785">
    <property type="entry name" value="Galactose-binding domain-like"/>
    <property type="match status" value="1"/>
</dbReference>
<evidence type="ECO:0000313" key="3">
    <source>
        <dbReference type="Proteomes" id="UP000001593"/>
    </source>
</evidence>
<evidence type="ECO:0000313" key="2">
    <source>
        <dbReference type="EMBL" id="EDO39419.1"/>
    </source>
</evidence>
<dbReference type="AlphaFoldDB" id="A7SA28"/>
<dbReference type="PhylomeDB" id="A7SA28"/>
<accession>A7SA28</accession>
<dbReference type="Proteomes" id="UP000001593">
    <property type="component" value="Unassembled WGS sequence"/>
</dbReference>
<protein>
    <recommendedName>
        <fullName evidence="1">F5/8 type C domain-containing protein</fullName>
    </recommendedName>
</protein>
<dbReference type="InParanoid" id="A7SA28"/>
<dbReference type="PANTHER" id="PTHR24543">
    <property type="entry name" value="MULTICOPPER OXIDASE-RELATED"/>
    <property type="match status" value="1"/>
</dbReference>
<dbReference type="InterPro" id="IPR008979">
    <property type="entry name" value="Galactose-bd-like_sf"/>
</dbReference>
<dbReference type="Pfam" id="PF00754">
    <property type="entry name" value="F5_F8_type_C"/>
    <property type="match status" value="1"/>
</dbReference>